<gene>
    <name evidence="1" type="ORF">S06H3_12496</name>
</gene>
<evidence type="ECO:0000313" key="1">
    <source>
        <dbReference type="EMBL" id="GAI08204.1"/>
    </source>
</evidence>
<reference evidence="1" key="1">
    <citation type="journal article" date="2014" name="Front. Microbiol.">
        <title>High frequency of phylogenetically diverse reductive dehalogenase-homologous genes in deep subseafloor sedimentary metagenomes.</title>
        <authorList>
            <person name="Kawai M."/>
            <person name="Futagami T."/>
            <person name="Toyoda A."/>
            <person name="Takaki Y."/>
            <person name="Nishi S."/>
            <person name="Hori S."/>
            <person name="Arai W."/>
            <person name="Tsubouchi T."/>
            <person name="Morono Y."/>
            <person name="Uchiyama I."/>
            <person name="Ito T."/>
            <person name="Fujiyama A."/>
            <person name="Inagaki F."/>
            <person name="Takami H."/>
        </authorList>
    </citation>
    <scope>NUCLEOTIDE SEQUENCE</scope>
    <source>
        <strain evidence="1">Expedition CK06-06</strain>
    </source>
</reference>
<organism evidence="1">
    <name type="scientific">marine sediment metagenome</name>
    <dbReference type="NCBI Taxonomy" id="412755"/>
    <lineage>
        <taxon>unclassified sequences</taxon>
        <taxon>metagenomes</taxon>
        <taxon>ecological metagenomes</taxon>
    </lineage>
</organism>
<proteinExistence type="predicted"/>
<dbReference type="EMBL" id="BARV01006113">
    <property type="protein sequence ID" value="GAI08204.1"/>
    <property type="molecule type" value="Genomic_DNA"/>
</dbReference>
<dbReference type="AlphaFoldDB" id="X1MP89"/>
<protein>
    <submittedName>
        <fullName evidence="1">Uncharacterized protein</fullName>
    </submittedName>
</protein>
<name>X1MP89_9ZZZZ</name>
<comment type="caution">
    <text evidence="1">The sequence shown here is derived from an EMBL/GenBank/DDBJ whole genome shotgun (WGS) entry which is preliminary data.</text>
</comment>
<sequence length="296" mass="35227">MHKEDVKIKLNEVLDKYDIDTSYFVDIISMYREKLELLYDSNRYNRLLKSIFSSNDENEFKSYVFESLFAYDFESNGHELIYEIKQLHHNKTTIDFCWKINDTKKVYFELRLISQRDKITQSIKSQLDDKKCFSIMQNGKDDQDETVRVQNLILGKCQDKNGNPVKFHEVQDGVYNFIAVNVSDIFLRVVDKEDCVLAMYGDKGVTECCQCDVFGLCQHLPQNATDSFKEYYNKFQHFRETIHGVLFVKNTNNIYNMRYIENNYEYYLISNNNLINNEDYNSINEKMGSFLNQWTE</sequence>
<accession>X1MP89</accession>